<dbReference type="PANTHER" id="PTHR45436">
    <property type="entry name" value="SENSOR HISTIDINE KINASE YKOH"/>
    <property type="match status" value="1"/>
</dbReference>
<feature type="compositionally biased region" description="Low complexity" evidence="9">
    <location>
        <begin position="28"/>
        <end position="66"/>
    </location>
</feature>
<keyword evidence="5 10" id="KW-0812">Transmembrane</keyword>
<keyword evidence="4" id="KW-0808">Transferase</keyword>
<dbReference type="InterPro" id="IPR050428">
    <property type="entry name" value="TCS_sensor_his_kinase"/>
</dbReference>
<gene>
    <name evidence="12" type="ORF">GCM10025867_02720</name>
</gene>
<evidence type="ECO:0000256" key="2">
    <source>
        <dbReference type="ARBA" id="ARBA00012438"/>
    </source>
</evidence>
<keyword evidence="10" id="KW-0472">Membrane</keyword>
<protein>
    <recommendedName>
        <fullName evidence="2">histidine kinase</fullName>
        <ecNumber evidence="2">2.7.13.3</ecNumber>
    </recommendedName>
</protein>
<evidence type="ECO:0000256" key="3">
    <source>
        <dbReference type="ARBA" id="ARBA00022553"/>
    </source>
</evidence>
<evidence type="ECO:0000256" key="6">
    <source>
        <dbReference type="ARBA" id="ARBA00022777"/>
    </source>
</evidence>
<evidence type="ECO:0000256" key="9">
    <source>
        <dbReference type="SAM" id="MobiDB-lite"/>
    </source>
</evidence>
<dbReference type="EMBL" id="AP027732">
    <property type="protein sequence ID" value="BDZ48031.1"/>
    <property type="molecule type" value="Genomic_DNA"/>
</dbReference>
<dbReference type="PROSITE" id="PS50885">
    <property type="entry name" value="HAMP"/>
    <property type="match status" value="1"/>
</dbReference>
<dbReference type="InterPro" id="IPR003660">
    <property type="entry name" value="HAMP_dom"/>
</dbReference>
<dbReference type="EC" id="2.7.13.3" evidence="2"/>
<feature type="domain" description="HAMP" evidence="11">
    <location>
        <begin position="119"/>
        <end position="172"/>
    </location>
</feature>
<name>A0ABM8GI32_9MICO</name>
<evidence type="ECO:0000256" key="5">
    <source>
        <dbReference type="ARBA" id="ARBA00022692"/>
    </source>
</evidence>
<reference evidence="13" key="1">
    <citation type="journal article" date="2019" name="Int. J. Syst. Evol. Microbiol.">
        <title>The Global Catalogue of Microorganisms (GCM) 10K type strain sequencing project: providing services to taxonomists for standard genome sequencing and annotation.</title>
        <authorList>
            <consortium name="The Broad Institute Genomics Platform"/>
            <consortium name="The Broad Institute Genome Sequencing Center for Infectious Disease"/>
            <person name="Wu L."/>
            <person name="Ma J."/>
        </authorList>
    </citation>
    <scope>NUCLEOTIDE SEQUENCE [LARGE SCALE GENOMIC DNA]</scope>
    <source>
        <strain evidence="13">NBRC 108728</strain>
    </source>
</reference>
<keyword evidence="13" id="KW-1185">Reference proteome</keyword>
<evidence type="ECO:0000256" key="4">
    <source>
        <dbReference type="ARBA" id="ARBA00022679"/>
    </source>
</evidence>
<dbReference type="SUPFAM" id="SSF158472">
    <property type="entry name" value="HAMP domain-like"/>
    <property type="match status" value="1"/>
</dbReference>
<organism evidence="12 13">
    <name type="scientific">Frondihabitans sucicola</name>
    <dbReference type="NCBI Taxonomy" id="1268041"/>
    <lineage>
        <taxon>Bacteria</taxon>
        <taxon>Bacillati</taxon>
        <taxon>Actinomycetota</taxon>
        <taxon>Actinomycetes</taxon>
        <taxon>Micrococcales</taxon>
        <taxon>Microbacteriaceae</taxon>
        <taxon>Frondihabitans</taxon>
    </lineage>
</organism>
<dbReference type="Gene3D" id="1.10.287.130">
    <property type="match status" value="1"/>
</dbReference>
<dbReference type="PANTHER" id="PTHR45436:SF5">
    <property type="entry name" value="SENSOR HISTIDINE KINASE TRCS"/>
    <property type="match status" value="1"/>
</dbReference>
<dbReference type="CDD" id="cd06225">
    <property type="entry name" value="HAMP"/>
    <property type="match status" value="1"/>
</dbReference>
<dbReference type="Proteomes" id="UP001321486">
    <property type="component" value="Chromosome"/>
</dbReference>
<evidence type="ECO:0000256" key="7">
    <source>
        <dbReference type="ARBA" id="ARBA00022989"/>
    </source>
</evidence>
<keyword evidence="3" id="KW-0597">Phosphoprotein</keyword>
<evidence type="ECO:0000313" key="13">
    <source>
        <dbReference type="Proteomes" id="UP001321486"/>
    </source>
</evidence>
<keyword evidence="8" id="KW-0902">Two-component regulatory system</keyword>
<dbReference type="Pfam" id="PF00672">
    <property type="entry name" value="HAMP"/>
    <property type="match status" value="1"/>
</dbReference>
<proteinExistence type="predicted"/>
<evidence type="ECO:0000256" key="8">
    <source>
        <dbReference type="ARBA" id="ARBA00023012"/>
    </source>
</evidence>
<comment type="catalytic activity">
    <reaction evidence="1">
        <text>ATP + protein L-histidine = ADP + protein N-phospho-L-histidine.</text>
        <dbReference type="EC" id="2.7.13.3"/>
    </reaction>
</comment>
<evidence type="ECO:0000259" key="11">
    <source>
        <dbReference type="PROSITE" id="PS50885"/>
    </source>
</evidence>
<accession>A0ABM8GI32</accession>
<dbReference type="SMART" id="SM00304">
    <property type="entry name" value="HAMP"/>
    <property type="match status" value="1"/>
</dbReference>
<evidence type="ECO:0000256" key="10">
    <source>
        <dbReference type="SAM" id="Phobius"/>
    </source>
</evidence>
<feature type="region of interest" description="Disordered" evidence="9">
    <location>
        <begin position="1"/>
        <end position="66"/>
    </location>
</feature>
<keyword evidence="6" id="KW-0418">Kinase</keyword>
<feature type="transmembrane region" description="Helical" evidence="10">
    <location>
        <begin position="99"/>
        <end position="122"/>
    </location>
</feature>
<evidence type="ECO:0000256" key="1">
    <source>
        <dbReference type="ARBA" id="ARBA00000085"/>
    </source>
</evidence>
<dbReference type="RefSeq" id="WP_286345083.1">
    <property type="nucleotide sequence ID" value="NZ_AP027732.1"/>
</dbReference>
<sequence length="190" mass="18805">MPSADPDRSGLSAGAVDRSAAVGSAGDTPSSGPSAAGEAAAGRSTGGSTSAGPAAAGATPAGASVAPAAADSPTAQYLVLAARSTAGAEATERATITTLAVVIPILLLVMAATTWSVVGRALRPVERMRREVAGITASQLQTRLPDPGGADEISRLASTLNDMLDRLDSSATAQRRFVSDASHELRSPSP</sequence>
<keyword evidence="7 10" id="KW-1133">Transmembrane helix</keyword>
<evidence type="ECO:0000313" key="12">
    <source>
        <dbReference type="EMBL" id="BDZ48031.1"/>
    </source>
</evidence>